<keyword evidence="3" id="KW-1185">Reference proteome</keyword>
<dbReference type="Proteomes" id="UP001230951">
    <property type="component" value="Unassembled WGS sequence"/>
</dbReference>
<proteinExistence type="predicted"/>
<comment type="caution">
    <text evidence="1">The sequence shown here is derived from an EMBL/GenBank/DDBJ whole genome shotgun (WGS) entry which is preliminary data.</text>
</comment>
<evidence type="ECO:0000313" key="4">
    <source>
        <dbReference type="Proteomes" id="UP001242995"/>
    </source>
</evidence>
<gene>
    <name evidence="1" type="ORF">J2S90_001096</name>
    <name evidence="2" type="ORF">J2S93_000603</name>
</gene>
<dbReference type="Proteomes" id="UP001242995">
    <property type="component" value="Unassembled WGS sequence"/>
</dbReference>
<organism evidence="1 4">
    <name type="scientific">Arthrobacter bambusae</name>
    <dbReference type="NCBI Taxonomy" id="1338426"/>
    <lineage>
        <taxon>Bacteria</taxon>
        <taxon>Bacillati</taxon>
        <taxon>Actinomycetota</taxon>
        <taxon>Actinomycetes</taxon>
        <taxon>Micrococcales</taxon>
        <taxon>Micrococcaceae</taxon>
        <taxon>Arthrobacter</taxon>
    </lineage>
</organism>
<evidence type="ECO:0000313" key="2">
    <source>
        <dbReference type="EMBL" id="MDQ0179196.1"/>
    </source>
</evidence>
<evidence type="ECO:0000313" key="1">
    <source>
        <dbReference type="EMBL" id="MDP9904150.1"/>
    </source>
</evidence>
<dbReference type="AlphaFoldDB" id="A0AAW8DFQ3"/>
<dbReference type="EMBL" id="JAUSTF010000001">
    <property type="protein sequence ID" value="MDQ0179196.1"/>
    <property type="molecule type" value="Genomic_DNA"/>
</dbReference>
<evidence type="ECO:0000313" key="3">
    <source>
        <dbReference type="Proteomes" id="UP001230951"/>
    </source>
</evidence>
<accession>A0AAW8DFQ3</accession>
<protein>
    <submittedName>
        <fullName evidence="1">1,2-phenylacetyl-CoA epoxidase PaaB subunit</fullName>
    </submittedName>
</protein>
<dbReference type="EMBL" id="JAUSRG010000002">
    <property type="protein sequence ID" value="MDP9904150.1"/>
    <property type="molecule type" value="Genomic_DNA"/>
</dbReference>
<sequence>MNPDRLGDRAGAALTIAEDRFPRRQSAHQLAAVNAPEVSATRETNITRCATPTGAGANAWPGLVIKYDGHSAGD</sequence>
<reference evidence="1 3" key="1">
    <citation type="submission" date="2023-07" db="EMBL/GenBank/DDBJ databases">
        <title>Sorghum-associated microbial communities from plants grown in Nebraska, USA.</title>
        <authorList>
            <person name="Schachtman D."/>
        </authorList>
    </citation>
    <scope>NUCLEOTIDE SEQUENCE</scope>
    <source>
        <strain evidence="1">DS1006</strain>
        <strain evidence="2 3">DS1016</strain>
    </source>
</reference>
<name>A0AAW8DFQ3_9MICC</name>